<feature type="active site" evidence="2">
    <location>
        <position position="30"/>
    </location>
</feature>
<evidence type="ECO:0000256" key="2">
    <source>
        <dbReference type="HAMAP-Rule" id="MF_01139"/>
    </source>
</evidence>
<feature type="binding site" evidence="2">
    <location>
        <begin position="31"/>
        <end position="34"/>
    </location>
    <ligand>
        <name>substrate</name>
    </ligand>
</feature>
<dbReference type="NCBIfam" id="NF011408">
    <property type="entry name" value="PRK14834.1"/>
    <property type="match status" value="1"/>
</dbReference>
<dbReference type="Proteomes" id="UP001209803">
    <property type="component" value="Chromosome"/>
</dbReference>
<dbReference type="CDD" id="cd00475">
    <property type="entry name" value="Cis_IPPS"/>
    <property type="match status" value="1"/>
</dbReference>
<feature type="binding site" evidence="2">
    <location>
        <position position="30"/>
    </location>
    <ligand>
        <name>Mg(2+)</name>
        <dbReference type="ChEBI" id="CHEBI:18420"/>
    </ligand>
</feature>
<gene>
    <name evidence="3" type="ORF">K1718_14530</name>
</gene>
<sequence>MSVSPDHTPHTVSADGASGNLPRHVAFIMDGNGRWATARSLPRTEGHRQGLETLRSVIRHSGRVGIEVVTIYSFSSENWSRPEAEVSFLMGLLRRFVQRDLSELHKSNVRIRIIGNRADLEPGILALLNEAEDLTKENTGLNLVVAFNYGSRAEIVRAAQSLAEKVAKGELQAGDISETALTEAMDTAGLPDPDLIIRTSGEMRLSNFLLWQAAYSEFYFCDKNWPEFSEADFDKALACFGSRQRRYGGLDAKASL</sequence>
<dbReference type="Pfam" id="PF01255">
    <property type="entry name" value="Prenyltransf"/>
    <property type="match status" value="1"/>
</dbReference>
<evidence type="ECO:0000313" key="4">
    <source>
        <dbReference type="Proteomes" id="UP001209803"/>
    </source>
</evidence>
<name>A0ABY8EWN4_9HYPH</name>
<dbReference type="EMBL" id="CP120863">
    <property type="protein sequence ID" value="WFE87388.1"/>
    <property type="molecule type" value="Genomic_DNA"/>
</dbReference>
<dbReference type="GO" id="GO:0016740">
    <property type="term" value="F:transferase activity"/>
    <property type="evidence" value="ECO:0007669"/>
    <property type="project" value="UniProtKB-KW"/>
</dbReference>
<feature type="binding site" evidence="2">
    <location>
        <position position="79"/>
    </location>
    <ligand>
        <name>substrate</name>
    </ligand>
</feature>
<reference evidence="3 4" key="1">
    <citation type="submission" date="2023-03" db="EMBL/GenBank/DDBJ databases">
        <title>Roseibium porphyridii sp. nov. and Roseibium rhodosorbium sp. nov. isolated from marine algae, Porphyridium cruentum and Rhodosorus marinus, respectively.</title>
        <authorList>
            <person name="Lee M.W."/>
            <person name="Choi B.J."/>
            <person name="Lee J.K."/>
            <person name="Choi D.G."/>
            <person name="Baek J.H."/>
            <person name="Bayburt H."/>
            <person name="Kim J.M."/>
            <person name="Han D.M."/>
            <person name="Kim K.H."/>
            <person name="Jeon C.O."/>
        </authorList>
    </citation>
    <scope>NUCLEOTIDE SEQUENCE [LARGE SCALE GENOMIC DNA]</scope>
    <source>
        <strain evidence="3 4">KMA01</strain>
    </source>
</reference>
<dbReference type="InterPro" id="IPR018520">
    <property type="entry name" value="UPP_synth-like_CS"/>
</dbReference>
<feature type="binding site" evidence="2">
    <location>
        <begin position="204"/>
        <end position="206"/>
    </location>
    <ligand>
        <name>substrate</name>
    </ligand>
</feature>
<dbReference type="SUPFAM" id="SSF64005">
    <property type="entry name" value="Undecaprenyl diphosphate synthase"/>
    <property type="match status" value="1"/>
</dbReference>
<keyword evidence="4" id="KW-1185">Reference proteome</keyword>
<comment type="cofactor">
    <cofactor evidence="2">
        <name>Mg(2+)</name>
        <dbReference type="ChEBI" id="CHEBI:18420"/>
    </cofactor>
    <text evidence="2">Binds 2 magnesium ions per subunit.</text>
</comment>
<dbReference type="Gene3D" id="3.40.1180.10">
    <property type="entry name" value="Decaprenyl diphosphate synthase-like"/>
    <property type="match status" value="1"/>
</dbReference>
<feature type="binding site" evidence="2">
    <location>
        <position position="47"/>
    </location>
    <ligand>
        <name>substrate</name>
    </ligand>
</feature>
<feature type="binding site" evidence="2">
    <location>
        <position position="217"/>
    </location>
    <ligand>
        <name>Mg(2+)</name>
        <dbReference type="ChEBI" id="CHEBI:18420"/>
    </ligand>
</feature>
<feature type="binding site" evidence="2">
    <location>
        <position position="198"/>
    </location>
    <ligand>
        <name>substrate</name>
    </ligand>
</feature>
<organism evidence="3 4">
    <name type="scientific">Roseibium porphyridii</name>
    <dbReference type="NCBI Taxonomy" id="2866279"/>
    <lineage>
        <taxon>Bacteria</taxon>
        <taxon>Pseudomonadati</taxon>
        <taxon>Pseudomonadota</taxon>
        <taxon>Alphaproteobacteria</taxon>
        <taxon>Hyphomicrobiales</taxon>
        <taxon>Stappiaceae</taxon>
        <taxon>Roseibium</taxon>
    </lineage>
</organism>
<accession>A0ABY8EWN4</accession>
<dbReference type="InterPro" id="IPR001441">
    <property type="entry name" value="UPP_synth-like"/>
</dbReference>
<dbReference type="NCBIfam" id="TIGR00055">
    <property type="entry name" value="uppS"/>
    <property type="match status" value="1"/>
</dbReference>
<keyword evidence="1 2" id="KW-0808">Transferase</keyword>
<dbReference type="NCBIfam" id="NF011405">
    <property type="entry name" value="PRK14830.1"/>
    <property type="match status" value="1"/>
</dbReference>
<dbReference type="PANTHER" id="PTHR10291">
    <property type="entry name" value="DEHYDRODOLICHYL DIPHOSPHATE SYNTHASE FAMILY MEMBER"/>
    <property type="match status" value="1"/>
</dbReference>
<protein>
    <recommendedName>
        <fullName evidence="2">Isoprenyl transferase</fullName>
        <ecNumber evidence="2">2.5.1.-</ecNumber>
    </recommendedName>
</protein>
<comment type="similarity">
    <text evidence="2">Belongs to the UPP synthase family.</text>
</comment>
<dbReference type="PROSITE" id="PS01066">
    <property type="entry name" value="UPP_SYNTHASE"/>
    <property type="match status" value="1"/>
</dbReference>
<feature type="binding site" evidence="2">
    <location>
        <position position="81"/>
    </location>
    <ligand>
        <name>substrate</name>
    </ligand>
</feature>
<comment type="function">
    <text evidence="2">Catalyzes the condensation of isopentenyl diphosphate (IPP) with allylic pyrophosphates generating different type of terpenoids.</text>
</comment>
<feature type="binding site" evidence="2">
    <location>
        <begin position="75"/>
        <end position="77"/>
    </location>
    <ligand>
        <name>substrate</name>
    </ligand>
</feature>
<dbReference type="InterPro" id="IPR036424">
    <property type="entry name" value="UPP_synth-like_sf"/>
</dbReference>
<proteinExistence type="inferred from homology"/>
<evidence type="ECO:0000256" key="1">
    <source>
        <dbReference type="ARBA" id="ARBA00022679"/>
    </source>
</evidence>
<feature type="active site" description="Proton acceptor" evidence="2">
    <location>
        <position position="78"/>
    </location>
</feature>
<feature type="binding site" evidence="2">
    <location>
        <position position="43"/>
    </location>
    <ligand>
        <name>substrate</name>
    </ligand>
</feature>
<keyword evidence="2" id="KW-0460">Magnesium</keyword>
<dbReference type="PANTHER" id="PTHR10291:SF0">
    <property type="entry name" value="DEHYDRODOLICHYL DIPHOSPHATE SYNTHASE 2"/>
    <property type="match status" value="1"/>
</dbReference>
<feature type="binding site" evidence="2">
    <location>
        <position position="35"/>
    </location>
    <ligand>
        <name>substrate</name>
    </ligand>
</feature>
<dbReference type="EC" id="2.5.1.-" evidence="2"/>
<evidence type="ECO:0000313" key="3">
    <source>
        <dbReference type="EMBL" id="WFE87388.1"/>
    </source>
</evidence>
<dbReference type="HAMAP" id="MF_01139">
    <property type="entry name" value="ISPT"/>
    <property type="match status" value="1"/>
</dbReference>
<keyword evidence="2" id="KW-0479">Metal-binding</keyword>
<comment type="subunit">
    <text evidence="2">Homodimer.</text>
</comment>